<organism evidence="15 16">
    <name type="scientific">Durusdinium trenchii</name>
    <dbReference type="NCBI Taxonomy" id="1381693"/>
    <lineage>
        <taxon>Eukaryota</taxon>
        <taxon>Sar</taxon>
        <taxon>Alveolata</taxon>
        <taxon>Dinophyceae</taxon>
        <taxon>Suessiales</taxon>
        <taxon>Symbiodiniaceae</taxon>
        <taxon>Durusdinium</taxon>
    </lineage>
</organism>
<dbReference type="SUPFAM" id="SSF81324">
    <property type="entry name" value="Voltage-gated potassium channels"/>
    <property type="match status" value="1"/>
</dbReference>
<feature type="transmembrane region" description="Helical" evidence="13">
    <location>
        <begin position="298"/>
        <end position="316"/>
    </location>
</feature>
<dbReference type="Gene3D" id="1.20.120.350">
    <property type="entry name" value="Voltage-gated potassium channels. Chain C"/>
    <property type="match status" value="1"/>
</dbReference>
<feature type="non-terminal residue" evidence="15">
    <location>
        <position position="1"/>
    </location>
</feature>
<evidence type="ECO:0000256" key="9">
    <source>
        <dbReference type="ARBA" id="ARBA00023065"/>
    </source>
</evidence>
<keyword evidence="2" id="KW-0813">Transport</keyword>
<evidence type="ECO:0000313" key="16">
    <source>
        <dbReference type="Proteomes" id="UP001642484"/>
    </source>
</evidence>
<name>A0ABP0P774_9DINO</name>
<sequence length="509" mass="57294">RPAAGSSRAEEEHLGPKAKAATQRSIAAQAVDACLEKYEEHYLCKTWGEAKWSIPREHIEASGSNGSGPAPSEVVTEISRIQQVLHLDFVKAPASRCDRAPARAGPSVVLHEEPCRKMISRARQAPKASVSDLGTASVPASRRFRDFFAQTDPLPQKEAHCQTETSLYLEMDRPRKRESRHSNQPMLEEAKTQNFGGGEEHFKEKAREAAMKPPYSVFDEYYETGCAQAIARSACFEYVTLLIVFLNACWMAIDMDFNKADIITDSHPVFLIVENAFCTYFFLELLIRFFAFQQKCHCLQDFWFVLDLILMFLYVLDTWLVMILVLAGGIEIGSGASMMTILRMLRMAKLCRLTRLARLLRAVPELVIIVKGIGFASRSVAIFFVFWTMITYAFAIAIRQLTENTDVGDLYFKSVPEAMNTLLLQGLFPESIDLLAAISGGETWYLWPLTVFFLAVVSLTVMYMLVGVLVEVVQVVASVEKESLSVTFMATELRRILNKMGWEDDQPLL</sequence>
<evidence type="ECO:0000256" key="3">
    <source>
        <dbReference type="ARBA" id="ARBA00022538"/>
    </source>
</evidence>
<dbReference type="InterPro" id="IPR028325">
    <property type="entry name" value="VG_K_chnl"/>
</dbReference>
<feature type="transmembrane region" description="Helical" evidence="13">
    <location>
        <begin position="322"/>
        <end position="345"/>
    </location>
</feature>
<keyword evidence="9" id="KW-0406">Ion transport</keyword>
<protein>
    <recommendedName>
        <fullName evidence="14">Ion transport domain-containing protein</fullName>
    </recommendedName>
</protein>
<keyword evidence="5" id="KW-0631">Potassium channel</keyword>
<gene>
    <name evidence="15" type="ORF">CCMP2556_LOCUS35084</name>
</gene>
<feature type="transmembrane region" description="Helical" evidence="13">
    <location>
        <begin position="269"/>
        <end position="291"/>
    </location>
</feature>
<dbReference type="Pfam" id="PF00520">
    <property type="entry name" value="Ion_trans"/>
    <property type="match status" value="1"/>
</dbReference>
<keyword evidence="6" id="KW-0851">Voltage-gated channel</keyword>
<keyword evidence="3" id="KW-0633">Potassium transport</keyword>
<accession>A0ABP0P774</accession>
<evidence type="ECO:0000256" key="5">
    <source>
        <dbReference type="ARBA" id="ARBA00022826"/>
    </source>
</evidence>
<evidence type="ECO:0000256" key="13">
    <source>
        <dbReference type="SAM" id="Phobius"/>
    </source>
</evidence>
<evidence type="ECO:0000256" key="7">
    <source>
        <dbReference type="ARBA" id="ARBA00022958"/>
    </source>
</evidence>
<evidence type="ECO:0000256" key="2">
    <source>
        <dbReference type="ARBA" id="ARBA00022448"/>
    </source>
</evidence>
<evidence type="ECO:0000256" key="11">
    <source>
        <dbReference type="ARBA" id="ARBA00023303"/>
    </source>
</evidence>
<dbReference type="PANTHER" id="PTHR11537">
    <property type="entry name" value="VOLTAGE-GATED POTASSIUM CHANNEL"/>
    <property type="match status" value="1"/>
</dbReference>
<evidence type="ECO:0000256" key="1">
    <source>
        <dbReference type="ARBA" id="ARBA00004141"/>
    </source>
</evidence>
<evidence type="ECO:0000256" key="6">
    <source>
        <dbReference type="ARBA" id="ARBA00022882"/>
    </source>
</evidence>
<dbReference type="PANTHER" id="PTHR11537:SF254">
    <property type="entry name" value="POTASSIUM VOLTAGE-GATED CHANNEL PROTEIN SHAB"/>
    <property type="match status" value="1"/>
</dbReference>
<evidence type="ECO:0000256" key="10">
    <source>
        <dbReference type="ARBA" id="ARBA00023136"/>
    </source>
</evidence>
<feature type="transmembrane region" description="Helical" evidence="13">
    <location>
        <begin position="444"/>
        <end position="466"/>
    </location>
</feature>
<keyword evidence="10 13" id="KW-0472">Membrane</keyword>
<feature type="transmembrane region" description="Helical" evidence="13">
    <location>
        <begin position="366"/>
        <end position="398"/>
    </location>
</feature>
<keyword evidence="8 13" id="KW-1133">Transmembrane helix</keyword>
<evidence type="ECO:0000256" key="4">
    <source>
        <dbReference type="ARBA" id="ARBA00022692"/>
    </source>
</evidence>
<evidence type="ECO:0000256" key="8">
    <source>
        <dbReference type="ARBA" id="ARBA00022989"/>
    </source>
</evidence>
<reference evidence="15 16" key="1">
    <citation type="submission" date="2024-02" db="EMBL/GenBank/DDBJ databases">
        <authorList>
            <person name="Chen Y."/>
            <person name="Shah S."/>
            <person name="Dougan E. K."/>
            <person name="Thang M."/>
            <person name="Chan C."/>
        </authorList>
    </citation>
    <scope>NUCLEOTIDE SEQUENCE [LARGE SCALE GENOMIC DNA]</scope>
</reference>
<evidence type="ECO:0000259" key="14">
    <source>
        <dbReference type="Pfam" id="PF00520"/>
    </source>
</evidence>
<feature type="transmembrane region" description="Helical" evidence="13">
    <location>
        <begin position="235"/>
        <end position="253"/>
    </location>
</feature>
<dbReference type="InterPro" id="IPR027359">
    <property type="entry name" value="Volt_channel_dom_sf"/>
</dbReference>
<comment type="subcellular location">
    <subcellularLocation>
        <location evidence="1">Membrane</location>
        <topology evidence="1">Multi-pass membrane protein</topology>
    </subcellularLocation>
</comment>
<keyword evidence="7" id="KW-0630">Potassium</keyword>
<feature type="domain" description="Ion transport" evidence="14">
    <location>
        <begin position="234"/>
        <end position="476"/>
    </location>
</feature>
<dbReference type="InterPro" id="IPR005821">
    <property type="entry name" value="Ion_trans_dom"/>
</dbReference>
<evidence type="ECO:0000313" key="15">
    <source>
        <dbReference type="EMBL" id="CAK9071362.1"/>
    </source>
</evidence>
<keyword evidence="4 13" id="KW-0812">Transmembrane</keyword>
<feature type="non-terminal residue" evidence="15">
    <location>
        <position position="509"/>
    </location>
</feature>
<comment type="caution">
    <text evidence="15">The sequence shown here is derived from an EMBL/GenBank/DDBJ whole genome shotgun (WGS) entry which is preliminary data.</text>
</comment>
<keyword evidence="11" id="KW-0407">Ion channel</keyword>
<feature type="region of interest" description="Disordered" evidence="12">
    <location>
        <begin position="1"/>
        <end position="22"/>
    </location>
</feature>
<proteinExistence type="predicted"/>
<evidence type="ECO:0000256" key="12">
    <source>
        <dbReference type="SAM" id="MobiDB-lite"/>
    </source>
</evidence>
<keyword evidence="16" id="KW-1185">Reference proteome</keyword>
<dbReference type="Proteomes" id="UP001642484">
    <property type="component" value="Unassembled WGS sequence"/>
</dbReference>
<dbReference type="EMBL" id="CAXAMN010022609">
    <property type="protein sequence ID" value="CAK9071362.1"/>
    <property type="molecule type" value="Genomic_DNA"/>
</dbReference>